<evidence type="ECO:0000259" key="5">
    <source>
        <dbReference type="PROSITE" id="PS50931"/>
    </source>
</evidence>
<dbReference type="Pfam" id="PF00126">
    <property type="entry name" value="HTH_1"/>
    <property type="match status" value="1"/>
</dbReference>
<dbReference type="InterPro" id="IPR005119">
    <property type="entry name" value="LysR_subst-bd"/>
</dbReference>
<dbReference type="SUPFAM" id="SSF53850">
    <property type="entry name" value="Periplasmic binding protein-like II"/>
    <property type="match status" value="1"/>
</dbReference>
<evidence type="ECO:0000313" key="7">
    <source>
        <dbReference type="Proteomes" id="UP000610846"/>
    </source>
</evidence>
<proteinExistence type="inferred from homology"/>
<dbReference type="PANTHER" id="PTHR30346:SF29">
    <property type="entry name" value="LYSR SUBSTRATE-BINDING"/>
    <property type="match status" value="1"/>
</dbReference>
<reference evidence="6" key="2">
    <citation type="submission" date="2020-09" db="EMBL/GenBank/DDBJ databases">
        <authorList>
            <person name="Yu Y."/>
        </authorList>
    </citation>
    <scope>NUCLEOTIDE SEQUENCE</scope>
    <source>
        <strain evidence="6">KCTC 49039</strain>
    </source>
</reference>
<feature type="domain" description="HTH lysR-type" evidence="5">
    <location>
        <begin position="3"/>
        <end position="60"/>
    </location>
</feature>
<dbReference type="GO" id="GO:0032993">
    <property type="term" value="C:protein-DNA complex"/>
    <property type="evidence" value="ECO:0007669"/>
    <property type="project" value="TreeGrafter"/>
</dbReference>
<dbReference type="InterPro" id="IPR000847">
    <property type="entry name" value="LysR_HTH_N"/>
</dbReference>
<sequence length="306" mass="32409">MATDPRRLAFLLAVHRGGGVLAAADLLGVTPSAVSQQIQRLEAEEGFAVLDRGPRGVTLTAAGRVLADVAERIETELAEARKELAALGDEVTGRVAVGAFQSAIRAVVAPVAQRILEDAPGIDLDVQEREHVEALRLLRAGDLDVVLLERDFEASDSPAPRGTHEIVLLEEPWRLVVPAAVPTPERLDDVRDAVWLAPQAGTAAARAMSRLALGFGQELRTRHRYYDFDVALSLVAAGLGVAMLPALAVEGGASDEVPDGVTVVGLPGLGSRRLVARHRATRHEPRPVVSAVLDEMISAAAEIAFA</sequence>
<dbReference type="Gene3D" id="3.40.190.10">
    <property type="entry name" value="Periplasmic binding protein-like II"/>
    <property type="match status" value="2"/>
</dbReference>
<dbReference type="GO" id="GO:0003700">
    <property type="term" value="F:DNA-binding transcription factor activity"/>
    <property type="evidence" value="ECO:0007669"/>
    <property type="project" value="InterPro"/>
</dbReference>
<dbReference type="Pfam" id="PF03466">
    <property type="entry name" value="LysR_substrate"/>
    <property type="match status" value="1"/>
</dbReference>
<dbReference type="Proteomes" id="UP000610846">
    <property type="component" value="Unassembled WGS sequence"/>
</dbReference>
<dbReference type="RefSeq" id="WP_191829624.1">
    <property type="nucleotide sequence ID" value="NZ_JACYHB010000011.1"/>
</dbReference>
<gene>
    <name evidence="6" type="ORF">IF651_13405</name>
</gene>
<comment type="similarity">
    <text evidence="1">Belongs to the LysR transcriptional regulatory family.</text>
</comment>
<evidence type="ECO:0000256" key="4">
    <source>
        <dbReference type="ARBA" id="ARBA00023163"/>
    </source>
</evidence>
<keyword evidence="4" id="KW-0804">Transcription</keyword>
<reference evidence="6" key="1">
    <citation type="journal article" date="2018" name="Curr. Microbiol.">
        <title>Cellulosimicrobium arenosum sp. nov., Isolated from Marine Sediment Sand.</title>
        <authorList>
            <person name="Oh M."/>
            <person name="Kim J.H."/>
            <person name="Yoon J.H."/>
            <person name="Schumann P."/>
            <person name="Kim W."/>
        </authorList>
    </citation>
    <scope>NUCLEOTIDE SEQUENCE</scope>
    <source>
        <strain evidence="6">KCTC 49039</strain>
    </source>
</reference>
<accession>A0A927J196</accession>
<keyword evidence="3" id="KW-0238">DNA-binding</keyword>
<keyword evidence="7" id="KW-1185">Reference proteome</keyword>
<dbReference type="Gene3D" id="1.10.10.10">
    <property type="entry name" value="Winged helix-like DNA-binding domain superfamily/Winged helix DNA-binding domain"/>
    <property type="match status" value="1"/>
</dbReference>
<dbReference type="SUPFAM" id="SSF46785">
    <property type="entry name" value="Winged helix' DNA-binding domain"/>
    <property type="match status" value="1"/>
</dbReference>
<protein>
    <submittedName>
        <fullName evidence="6">LysR family transcriptional regulator</fullName>
    </submittedName>
</protein>
<organism evidence="6 7">
    <name type="scientific">Cellulosimicrobium arenosum</name>
    <dbReference type="NCBI Taxonomy" id="2708133"/>
    <lineage>
        <taxon>Bacteria</taxon>
        <taxon>Bacillati</taxon>
        <taxon>Actinomycetota</taxon>
        <taxon>Actinomycetes</taxon>
        <taxon>Micrococcales</taxon>
        <taxon>Promicromonosporaceae</taxon>
        <taxon>Cellulosimicrobium</taxon>
    </lineage>
</organism>
<comment type="caution">
    <text evidence="6">The sequence shown here is derived from an EMBL/GenBank/DDBJ whole genome shotgun (WGS) entry which is preliminary data.</text>
</comment>
<keyword evidence="2" id="KW-0805">Transcription regulation</keyword>
<evidence type="ECO:0000256" key="2">
    <source>
        <dbReference type="ARBA" id="ARBA00023015"/>
    </source>
</evidence>
<dbReference type="GO" id="GO:0003677">
    <property type="term" value="F:DNA binding"/>
    <property type="evidence" value="ECO:0007669"/>
    <property type="project" value="UniProtKB-KW"/>
</dbReference>
<evidence type="ECO:0000256" key="1">
    <source>
        <dbReference type="ARBA" id="ARBA00009437"/>
    </source>
</evidence>
<dbReference type="InterPro" id="IPR036388">
    <property type="entry name" value="WH-like_DNA-bd_sf"/>
</dbReference>
<name>A0A927J196_9MICO</name>
<dbReference type="InterPro" id="IPR036390">
    <property type="entry name" value="WH_DNA-bd_sf"/>
</dbReference>
<dbReference type="AlphaFoldDB" id="A0A927J196"/>
<dbReference type="PANTHER" id="PTHR30346">
    <property type="entry name" value="TRANSCRIPTIONAL DUAL REGULATOR HCAR-RELATED"/>
    <property type="match status" value="1"/>
</dbReference>
<dbReference type="EMBL" id="JACYHB010000011">
    <property type="protein sequence ID" value="MBD8080051.1"/>
    <property type="molecule type" value="Genomic_DNA"/>
</dbReference>
<dbReference type="PROSITE" id="PS50931">
    <property type="entry name" value="HTH_LYSR"/>
    <property type="match status" value="1"/>
</dbReference>
<evidence type="ECO:0000256" key="3">
    <source>
        <dbReference type="ARBA" id="ARBA00023125"/>
    </source>
</evidence>
<evidence type="ECO:0000313" key="6">
    <source>
        <dbReference type="EMBL" id="MBD8080051.1"/>
    </source>
</evidence>